<dbReference type="EMBL" id="MNCJ02000320">
    <property type="protein sequence ID" value="KAF5807768.1"/>
    <property type="molecule type" value="Genomic_DNA"/>
</dbReference>
<evidence type="ECO:0000313" key="1">
    <source>
        <dbReference type="EMBL" id="KAF5807768.1"/>
    </source>
</evidence>
<reference evidence="1" key="2">
    <citation type="submission" date="2020-06" db="EMBL/GenBank/DDBJ databases">
        <title>Helianthus annuus Genome sequencing and assembly Release 2.</title>
        <authorList>
            <person name="Gouzy J."/>
            <person name="Langlade N."/>
            <person name="Munos S."/>
        </authorList>
    </citation>
    <scope>NUCLEOTIDE SEQUENCE</scope>
    <source>
        <tissue evidence="1">Leaves</tissue>
    </source>
</reference>
<gene>
    <name evidence="1" type="ORF">HanXRQr2_Chr05g0237341</name>
</gene>
<proteinExistence type="predicted"/>
<protein>
    <submittedName>
        <fullName evidence="1">Uncharacterized protein</fullName>
    </submittedName>
</protein>
<organism evidence="1 2">
    <name type="scientific">Helianthus annuus</name>
    <name type="common">Common sunflower</name>
    <dbReference type="NCBI Taxonomy" id="4232"/>
    <lineage>
        <taxon>Eukaryota</taxon>
        <taxon>Viridiplantae</taxon>
        <taxon>Streptophyta</taxon>
        <taxon>Embryophyta</taxon>
        <taxon>Tracheophyta</taxon>
        <taxon>Spermatophyta</taxon>
        <taxon>Magnoliopsida</taxon>
        <taxon>eudicotyledons</taxon>
        <taxon>Gunneridae</taxon>
        <taxon>Pentapetalae</taxon>
        <taxon>asterids</taxon>
        <taxon>campanulids</taxon>
        <taxon>Asterales</taxon>
        <taxon>Asteraceae</taxon>
        <taxon>Asteroideae</taxon>
        <taxon>Heliantheae alliance</taxon>
        <taxon>Heliantheae</taxon>
        <taxon>Helianthus</taxon>
    </lineage>
</organism>
<dbReference type="Proteomes" id="UP000215914">
    <property type="component" value="Unassembled WGS sequence"/>
</dbReference>
<evidence type="ECO:0000313" key="2">
    <source>
        <dbReference type="Proteomes" id="UP000215914"/>
    </source>
</evidence>
<accession>A0A9K3J3H7</accession>
<dbReference type="AlphaFoldDB" id="A0A9K3J3H7"/>
<reference evidence="1" key="1">
    <citation type="journal article" date="2017" name="Nature">
        <title>The sunflower genome provides insights into oil metabolism, flowering and Asterid evolution.</title>
        <authorList>
            <person name="Badouin H."/>
            <person name="Gouzy J."/>
            <person name="Grassa C.J."/>
            <person name="Murat F."/>
            <person name="Staton S.E."/>
            <person name="Cottret L."/>
            <person name="Lelandais-Briere C."/>
            <person name="Owens G.L."/>
            <person name="Carrere S."/>
            <person name="Mayjonade B."/>
            <person name="Legrand L."/>
            <person name="Gill N."/>
            <person name="Kane N.C."/>
            <person name="Bowers J.E."/>
            <person name="Hubner S."/>
            <person name="Bellec A."/>
            <person name="Berard A."/>
            <person name="Berges H."/>
            <person name="Blanchet N."/>
            <person name="Boniface M.C."/>
            <person name="Brunel D."/>
            <person name="Catrice O."/>
            <person name="Chaidir N."/>
            <person name="Claudel C."/>
            <person name="Donnadieu C."/>
            <person name="Faraut T."/>
            <person name="Fievet G."/>
            <person name="Helmstetter N."/>
            <person name="King M."/>
            <person name="Knapp S.J."/>
            <person name="Lai Z."/>
            <person name="Le Paslier M.C."/>
            <person name="Lippi Y."/>
            <person name="Lorenzon L."/>
            <person name="Mandel J.R."/>
            <person name="Marage G."/>
            <person name="Marchand G."/>
            <person name="Marquand E."/>
            <person name="Bret-Mestries E."/>
            <person name="Morien E."/>
            <person name="Nambeesan S."/>
            <person name="Nguyen T."/>
            <person name="Pegot-Espagnet P."/>
            <person name="Pouilly N."/>
            <person name="Raftis F."/>
            <person name="Sallet E."/>
            <person name="Schiex T."/>
            <person name="Thomas J."/>
            <person name="Vandecasteele C."/>
            <person name="Vares D."/>
            <person name="Vear F."/>
            <person name="Vautrin S."/>
            <person name="Crespi M."/>
            <person name="Mangin B."/>
            <person name="Burke J.M."/>
            <person name="Salse J."/>
            <person name="Munos S."/>
            <person name="Vincourt P."/>
            <person name="Rieseberg L.H."/>
            <person name="Langlade N.B."/>
        </authorList>
    </citation>
    <scope>NUCLEOTIDE SEQUENCE</scope>
    <source>
        <tissue evidence="1">Leaves</tissue>
    </source>
</reference>
<name>A0A9K3J3H7_HELAN</name>
<sequence>MTVQTEDGFSMTLEMREEAAHGRIRYALRGWGNFMLQAGLENRGQFVLRYDRNLNRLLIASPNV</sequence>
<keyword evidence="2" id="KW-1185">Reference proteome</keyword>
<dbReference type="Gramene" id="mRNA:HanXRQr2_Chr05g0237341">
    <property type="protein sequence ID" value="CDS:HanXRQr2_Chr05g0237341.1"/>
    <property type="gene ID" value="HanXRQr2_Chr05g0237341"/>
</dbReference>
<comment type="caution">
    <text evidence="1">The sequence shown here is derived from an EMBL/GenBank/DDBJ whole genome shotgun (WGS) entry which is preliminary data.</text>
</comment>